<name>A0ABW3MDQ2_9PSEU</name>
<dbReference type="InterPro" id="IPR001387">
    <property type="entry name" value="Cro/C1-type_HTH"/>
</dbReference>
<evidence type="ECO:0000313" key="3">
    <source>
        <dbReference type="EMBL" id="MFD1048786.1"/>
    </source>
</evidence>
<protein>
    <submittedName>
        <fullName evidence="3">Scr1 family TA system antitoxin-like transcriptional regulator</fullName>
    </submittedName>
</protein>
<evidence type="ECO:0000256" key="1">
    <source>
        <dbReference type="SAM" id="MobiDB-lite"/>
    </source>
</evidence>
<dbReference type="CDD" id="cd00093">
    <property type="entry name" value="HTH_XRE"/>
    <property type="match status" value="1"/>
</dbReference>
<dbReference type="PROSITE" id="PS50943">
    <property type="entry name" value="HTH_CROC1"/>
    <property type="match status" value="1"/>
</dbReference>
<comment type="caution">
    <text evidence="3">The sequence shown here is derived from an EMBL/GenBank/DDBJ whole genome shotgun (WGS) entry which is preliminary data.</text>
</comment>
<dbReference type="Gene3D" id="1.10.260.40">
    <property type="entry name" value="lambda repressor-like DNA-binding domains"/>
    <property type="match status" value="1"/>
</dbReference>
<feature type="domain" description="HTH cro/C1-type" evidence="2">
    <location>
        <begin position="15"/>
        <end position="69"/>
    </location>
</feature>
<proteinExistence type="predicted"/>
<evidence type="ECO:0000259" key="2">
    <source>
        <dbReference type="PROSITE" id="PS50943"/>
    </source>
</evidence>
<dbReference type="InterPro" id="IPR043917">
    <property type="entry name" value="DUF5753"/>
</dbReference>
<feature type="region of interest" description="Disordered" evidence="1">
    <location>
        <begin position="107"/>
        <end position="127"/>
    </location>
</feature>
<dbReference type="InterPro" id="IPR010982">
    <property type="entry name" value="Lambda_DNA-bd_dom_sf"/>
</dbReference>
<dbReference type="SUPFAM" id="SSF47413">
    <property type="entry name" value="lambda repressor-like DNA-binding domains"/>
    <property type="match status" value="1"/>
</dbReference>
<feature type="compositionally biased region" description="Basic and acidic residues" evidence="1">
    <location>
        <begin position="107"/>
        <end position="119"/>
    </location>
</feature>
<dbReference type="SMART" id="SM00530">
    <property type="entry name" value="HTH_XRE"/>
    <property type="match status" value="1"/>
</dbReference>
<accession>A0ABW3MDQ2</accession>
<dbReference type="Pfam" id="PF19054">
    <property type="entry name" value="DUF5753"/>
    <property type="match status" value="1"/>
</dbReference>
<dbReference type="Proteomes" id="UP001597045">
    <property type="component" value="Unassembled WGS sequence"/>
</dbReference>
<reference evidence="4" key="1">
    <citation type="journal article" date="2019" name="Int. J. Syst. Evol. Microbiol.">
        <title>The Global Catalogue of Microorganisms (GCM) 10K type strain sequencing project: providing services to taxonomists for standard genome sequencing and annotation.</title>
        <authorList>
            <consortium name="The Broad Institute Genomics Platform"/>
            <consortium name="The Broad Institute Genome Sequencing Center for Infectious Disease"/>
            <person name="Wu L."/>
            <person name="Ma J."/>
        </authorList>
    </citation>
    <scope>NUCLEOTIDE SEQUENCE [LARGE SCALE GENOMIC DNA]</scope>
    <source>
        <strain evidence="4">JCM 31486</strain>
    </source>
</reference>
<dbReference type="EMBL" id="JBHTIS010001794">
    <property type="protein sequence ID" value="MFD1048786.1"/>
    <property type="molecule type" value="Genomic_DNA"/>
</dbReference>
<evidence type="ECO:0000313" key="4">
    <source>
        <dbReference type="Proteomes" id="UP001597045"/>
    </source>
</evidence>
<organism evidence="3 4">
    <name type="scientific">Kibdelosporangium lantanae</name>
    <dbReference type="NCBI Taxonomy" id="1497396"/>
    <lineage>
        <taxon>Bacteria</taxon>
        <taxon>Bacillati</taxon>
        <taxon>Actinomycetota</taxon>
        <taxon>Actinomycetes</taxon>
        <taxon>Pseudonocardiales</taxon>
        <taxon>Pseudonocardiaceae</taxon>
        <taxon>Kibdelosporangium</taxon>
    </lineage>
</organism>
<sequence>MTETTACSRELGYELRHRRELVGLTAQELADRMGWAQSKISRLETGVRGATETDVVQYLAHLGYPVQEMQPLRALCRHAGRHLGYWLTNAHTQNFHETRATHITSYHPDEIPRPLRTGDDPPQPATPTRRYLIGEGAIRRAATLEQVLKLLLLADLPHLTIQAVPDTEPYGGAFQVMEFRLYPPLVHVHAHAARLTLEEESYTLPYLALANRITHQATGPEGTRALLVELADYQQLTA</sequence>
<dbReference type="Pfam" id="PF13560">
    <property type="entry name" value="HTH_31"/>
    <property type="match status" value="1"/>
</dbReference>
<keyword evidence="4" id="KW-1185">Reference proteome</keyword>
<gene>
    <name evidence="3" type="ORF">ACFQ1S_26265</name>
</gene>